<proteinExistence type="predicted"/>
<evidence type="ECO:0008006" key="4">
    <source>
        <dbReference type="Google" id="ProtNLM"/>
    </source>
</evidence>
<evidence type="ECO:0000313" key="2">
    <source>
        <dbReference type="EMBL" id="KAF6040309.1"/>
    </source>
</evidence>
<sequence length="141" mass="16334">MMMAYRLLMLTALLLPDLQFSESVLTGTNLTCYHCKETFQHEYVYNSKCQRQLSNVDVRPCGSQDKYCMTKRIEKNGIPTHFERTCVDECYYGCRYDKFGLTTLTCTSCCQEEQCNTDNNGNHPALSHVFVLFIFIMKSCI</sequence>
<dbReference type="EMBL" id="VXIV02000163">
    <property type="protein sequence ID" value="KAF6040309.1"/>
    <property type="molecule type" value="Genomic_DNA"/>
</dbReference>
<evidence type="ECO:0000256" key="1">
    <source>
        <dbReference type="SAM" id="SignalP"/>
    </source>
</evidence>
<dbReference type="CDD" id="cd00117">
    <property type="entry name" value="TFP"/>
    <property type="match status" value="1"/>
</dbReference>
<dbReference type="AlphaFoldDB" id="A0A7J7KQ37"/>
<comment type="caution">
    <text evidence="2">The sequence shown here is derived from an EMBL/GenBank/DDBJ whole genome shotgun (WGS) entry which is preliminary data.</text>
</comment>
<dbReference type="OrthoDB" id="6342359at2759"/>
<reference evidence="2" key="1">
    <citation type="submission" date="2020-06" db="EMBL/GenBank/DDBJ databases">
        <title>Draft genome of Bugula neritina, a colonial animal packing powerful symbionts and potential medicines.</title>
        <authorList>
            <person name="Rayko M."/>
        </authorList>
    </citation>
    <scope>NUCLEOTIDE SEQUENCE [LARGE SCALE GENOMIC DNA]</scope>
    <source>
        <strain evidence="2">Kwan_BN1</strain>
    </source>
</reference>
<dbReference type="InterPro" id="IPR045860">
    <property type="entry name" value="Snake_toxin-like_sf"/>
</dbReference>
<feature type="signal peptide" evidence="1">
    <location>
        <begin position="1"/>
        <end position="23"/>
    </location>
</feature>
<feature type="chain" id="PRO_5029657739" description="LYPD6" evidence="1">
    <location>
        <begin position="24"/>
        <end position="141"/>
    </location>
</feature>
<name>A0A7J7KQ37_BUGNE</name>
<accession>A0A7J7KQ37</accession>
<keyword evidence="3" id="KW-1185">Reference proteome</keyword>
<organism evidence="2 3">
    <name type="scientific">Bugula neritina</name>
    <name type="common">Brown bryozoan</name>
    <name type="synonym">Sertularia neritina</name>
    <dbReference type="NCBI Taxonomy" id="10212"/>
    <lineage>
        <taxon>Eukaryota</taxon>
        <taxon>Metazoa</taxon>
        <taxon>Spiralia</taxon>
        <taxon>Lophotrochozoa</taxon>
        <taxon>Bryozoa</taxon>
        <taxon>Gymnolaemata</taxon>
        <taxon>Cheilostomatida</taxon>
        <taxon>Flustrina</taxon>
        <taxon>Buguloidea</taxon>
        <taxon>Bugulidae</taxon>
        <taxon>Bugula</taxon>
    </lineage>
</organism>
<dbReference type="Proteomes" id="UP000593567">
    <property type="component" value="Unassembled WGS sequence"/>
</dbReference>
<keyword evidence="1" id="KW-0732">Signal</keyword>
<protein>
    <recommendedName>
        <fullName evidence="4">LYPD6</fullName>
    </recommendedName>
</protein>
<dbReference type="SUPFAM" id="SSF57302">
    <property type="entry name" value="Snake toxin-like"/>
    <property type="match status" value="1"/>
</dbReference>
<gene>
    <name evidence="2" type="ORF">EB796_001426</name>
</gene>
<evidence type="ECO:0000313" key="3">
    <source>
        <dbReference type="Proteomes" id="UP000593567"/>
    </source>
</evidence>